<organism evidence="7">
    <name type="scientific">Alexandrium andersonii</name>
    <dbReference type="NCBI Taxonomy" id="327968"/>
    <lineage>
        <taxon>Eukaryota</taxon>
        <taxon>Sar</taxon>
        <taxon>Alveolata</taxon>
        <taxon>Dinophyceae</taxon>
        <taxon>Gonyaulacales</taxon>
        <taxon>Pyrocystaceae</taxon>
        <taxon>Alexandrium</taxon>
    </lineage>
</organism>
<keyword evidence="5" id="KW-0472">Membrane</keyword>
<feature type="transmembrane region" description="Helical" evidence="5">
    <location>
        <begin position="49"/>
        <end position="75"/>
    </location>
</feature>
<feature type="domain" description="Protein kinase" evidence="6">
    <location>
        <begin position="340"/>
        <end position="616"/>
    </location>
</feature>
<dbReference type="PANTHER" id="PTHR44329">
    <property type="entry name" value="SERINE/THREONINE-PROTEIN KINASE TNNI3K-RELATED"/>
    <property type="match status" value="1"/>
</dbReference>
<feature type="region of interest" description="Disordered" evidence="4">
    <location>
        <begin position="272"/>
        <end position="294"/>
    </location>
</feature>
<evidence type="ECO:0000256" key="1">
    <source>
        <dbReference type="ARBA" id="ARBA00022741"/>
    </source>
</evidence>
<feature type="binding site" evidence="3">
    <location>
        <position position="367"/>
    </location>
    <ligand>
        <name>ATP</name>
        <dbReference type="ChEBI" id="CHEBI:30616"/>
    </ligand>
</feature>
<dbReference type="InterPro" id="IPR051681">
    <property type="entry name" value="Ser/Thr_Kinases-Pseudokinases"/>
</dbReference>
<dbReference type="PROSITE" id="PS00107">
    <property type="entry name" value="PROTEIN_KINASE_ATP"/>
    <property type="match status" value="1"/>
</dbReference>
<dbReference type="GO" id="GO:0005524">
    <property type="term" value="F:ATP binding"/>
    <property type="evidence" value="ECO:0007669"/>
    <property type="project" value="UniProtKB-UniRule"/>
</dbReference>
<dbReference type="InterPro" id="IPR011009">
    <property type="entry name" value="Kinase-like_dom_sf"/>
</dbReference>
<feature type="transmembrane region" description="Helical" evidence="5">
    <location>
        <begin position="95"/>
        <end position="115"/>
    </location>
</feature>
<evidence type="ECO:0000256" key="5">
    <source>
        <dbReference type="SAM" id="Phobius"/>
    </source>
</evidence>
<keyword evidence="2 3" id="KW-0067">ATP-binding</keyword>
<dbReference type="Gene3D" id="1.10.510.10">
    <property type="entry name" value="Transferase(Phosphotransferase) domain 1"/>
    <property type="match status" value="1"/>
</dbReference>
<dbReference type="PROSITE" id="PS00108">
    <property type="entry name" value="PROTEIN_KINASE_ST"/>
    <property type="match status" value="1"/>
</dbReference>
<dbReference type="AlphaFoldDB" id="A0A7S2AIQ2"/>
<gene>
    <name evidence="7" type="ORF">AAND1436_LOCUS3908</name>
</gene>
<evidence type="ECO:0000259" key="6">
    <source>
        <dbReference type="PROSITE" id="PS50011"/>
    </source>
</evidence>
<sequence>MPPSPPVATWSRSSKRTSEPMAREFSRFSLRFADDSAEAGFLLRIRPALIWRCTVVSLCGATVTFSSLAVSTIFGRWQERSTFYSYEAWQHHQPALYSGGFLLLAFLLFAGVLQCPRVVRRIGSMHIELIMMCIVLLGMIAVVLSSPPKVCNLQRMSFSETHGPGSYASDSGVVLTIDGMITAIHLGLPVRWIMLLLVEMGAVLLYAAIVFWVGSSEPLTGAAINLVFLLGLVAAAAIGKRSWEIDERSAFRDIIVEKSLRCRAEFELSNAHDGSGGGTLKSKDRPEGDTQSRMSPITVTSGAIFNRTDWADGNMCEMLAQVKEIGVAEHWCVNESEVNILKRDVLGSGHFGQIVKGVFCSMMVAVKLPSSGSMASVSSRIPDLCNELRIFRYLRHPNIVAFHGAIINPALCQMALVLELVKGVTLSTFLKCQDGQAEVKDLLRYEIMVGVCRALAYMHTRRPHLVHGDIKSSNIMIEVFSEGLVNPKLLDFGLSRVLTRGAQQLGGSAAWAAPELFIKGTEPKCSADVFSFGKLIAVIATSTPPLPPKKNMHNPSRLPYIPHLPSWPETCTFKPSCQGLVQDCLLFEETERPSMALVLQRLIEVPRQVGLRDPWGDFLQDINQLAPNEAAGAELNGNDRVALEPRQPEIAPDISPGGAGHEPHRQVLSEKMEL</sequence>
<evidence type="ECO:0000256" key="2">
    <source>
        <dbReference type="ARBA" id="ARBA00022840"/>
    </source>
</evidence>
<evidence type="ECO:0000256" key="4">
    <source>
        <dbReference type="SAM" id="MobiDB-lite"/>
    </source>
</evidence>
<accession>A0A7S2AIQ2</accession>
<dbReference type="EMBL" id="HBGQ01007880">
    <property type="protein sequence ID" value="CAD9368764.1"/>
    <property type="molecule type" value="Transcribed_RNA"/>
</dbReference>
<feature type="transmembrane region" description="Helical" evidence="5">
    <location>
        <begin position="219"/>
        <end position="239"/>
    </location>
</feature>
<dbReference type="GO" id="GO:0004674">
    <property type="term" value="F:protein serine/threonine kinase activity"/>
    <property type="evidence" value="ECO:0007669"/>
    <property type="project" value="TreeGrafter"/>
</dbReference>
<dbReference type="PROSITE" id="PS50011">
    <property type="entry name" value="PROTEIN_KINASE_DOM"/>
    <property type="match status" value="1"/>
</dbReference>
<keyword evidence="5" id="KW-1133">Transmembrane helix</keyword>
<dbReference type="InterPro" id="IPR000719">
    <property type="entry name" value="Prot_kinase_dom"/>
</dbReference>
<keyword evidence="1 3" id="KW-0547">Nucleotide-binding</keyword>
<dbReference type="InterPro" id="IPR017441">
    <property type="entry name" value="Protein_kinase_ATP_BS"/>
</dbReference>
<evidence type="ECO:0000256" key="3">
    <source>
        <dbReference type="PROSITE-ProRule" id="PRU10141"/>
    </source>
</evidence>
<reference evidence="7" key="1">
    <citation type="submission" date="2021-01" db="EMBL/GenBank/DDBJ databases">
        <authorList>
            <person name="Corre E."/>
            <person name="Pelletier E."/>
            <person name="Niang G."/>
            <person name="Scheremetjew M."/>
            <person name="Finn R."/>
            <person name="Kale V."/>
            <person name="Holt S."/>
            <person name="Cochrane G."/>
            <person name="Meng A."/>
            <person name="Brown T."/>
            <person name="Cohen L."/>
        </authorList>
    </citation>
    <scope>NUCLEOTIDE SEQUENCE</scope>
    <source>
        <strain evidence="7">CCMP2222</strain>
    </source>
</reference>
<keyword evidence="5" id="KW-0812">Transmembrane</keyword>
<dbReference type="InterPro" id="IPR008271">
    <property type="entry name" value="Ser/Thr_kinase_AS"/>
</dbReference>
<feature type="compositionally biased region" description="Basic and acidic residues" evidence="4">
    <location>
        <begin position="281"/>
        <end position="290"/>
    </location>
</feature>
<dbReference type="SMART" id="SM00220">
    <property type="entry name" value="S_TKc"/>
    <property type="match status" value="1"/>
</dbReference>
<feature type="region of interest" description="Disordered" evidence="4">
    <location>
        <begin position="645"/>
        <end position="674"/>
    </location>
</feature>
<feature type="transmembrane region" description="Helical" evidence="5">
    <location>
        <begin position="127"/>
        <end position="147"/>
    </location>
</feature>
<name>A0A7S2AIQ2_9DINO</name>
<dbReference type="Pfam" id="PF00069">
    <property type="entry name" value="Pkinase"/>
    <property type="match status" value="1"/>
</dbReference>
<feature type="transmembrane region" description="Helical" evidence="5">
    <location>
        <begin position="193"/>
        <end position="213"/>
    </location>
</feature>
<evidence type="ECO:0000313" key="7">
    <source>
        <dbReference type="EMBL" id="CAD9368764.1"/>
    </source>
</evidence>
<dbReference type="SUPFAM" id="SSF56112">
    <property type="entry name" value="Protein kinase-like (PK-like)"/>
    <property type="match status" value="1"/>
</dbReference>
<proteinExistence type="predicted"/>
<feature type="compositionally biased region" description="Basic and acidic residues" evidence="4">
    <location>
        <begin position="661"/>
        <end position="674"/>
    </location>
</feature>
<protein>
    <recommendedName>
        <fullName evidence="6">Protein kinase domain-containing protein</fullName>
    </recommendedName>
</protein>